<comment type="caution">
    <text evidence="2">The sequence shown here is derived from an EMBL/GenBank/DDBJ whole genome shotgun (WGS) entry which is preliminary data.</text>
</comment>
<reference evidence="2" key="1">
    <citation type="submission" date="2017-05" db="EMBL/GenBank/DDBJ databases">
        <authorList>
            <person name="Imhoff J.F."/>
            <person name="Rahn T."/>
            <person name="Kuenzel S."/>
            <person name="Neulinger S.C."/>
        </authorList>
    </citation>
    <scope>NUCLEOTIDE SEQUENCE</scope>
    <source>
        <strain evidence="2">LMG 28126</strain>
    </source>
</reference>
<gene>
    <name evidence="2" type="ORF">CCR87_06475</name>
</gene>
<dbReference type="AlphaFoldDB" id="A0A934TJY6"/>
<organism evidence="2 3">
    <name type="scientific">Rhodobaculum claviforme</name>
    <dbReference type="NCBI Taxonomy" id="1549854"/>
    <lineage>
        <taxon>Bacteria</taxon>
        <taxon>Pseudomonadati</taxon>
        <taxon>Pseudomonadota</taxon>
        <taxon>Alphaproteobacteria</taxon>
        <taxon>Rhodobacterales</taxon>
        <taxon>Paracoccaceae</taxon>
        <taxon>Rhodobaculum</taxon>
    </lineage>
</organism>
<dbReference type="Proteomes" id="UP000706333">
    <property type="component" value="Unassembled WGS sequence"/>
</dbReference>
<evidence type="ECO:0000313" key="3">
    <source>
        <dbReference type="Proteomes" id="UP000706333"/>
    </source>
</evidence>
<dbReference type="RefSeq" id="WP_201156761.1">
    <property type="nucleotide sequence ID" value="NZ_NHSD01000193.1"/>
</dbReference>
<keyword evidence="1" id="KW-0472">Membrane</keyword>
<accession>A0A934TJY6</accession>
<sequence>AGPALWYSLGNALPLVTLSERYAGLHHPHPWVSAAFHTQRVAGYLMATALVAAIAVLIGG</sequence>
<keyword evidence="1" id="KW-1133">Transmembrane helix</keyword>
<evidence type="ECO:0000313" key="2">
    <source>
        <dbReference type="EMBL" id="MBK5926993.1"/>
    </source>
</evidence>
<protein>
    <submittedName>
        <fullName evidence="2">Uncharacterized protein</fullName>
    </submittedName>
</protein>
<feature type="non-terminal residue" evidence="2">
    <location>
        <position position="1"/>
    </location>
</feature>
<reference evidence="2" key="2">
    <citation type="journal article" date="2020" name="Microorganisms">
        <title>Osmotic Adaptation and Compatible Solute Biosynthesis of Phototrophic Bacteria as Revealed from Genome Analyses.</title>
        <authorList>
            <person name="Imhoff J.F."/>
            <person name="Rahn T."/>
            <person name="Kunzel S."/>
            <person name="Keller A."/>
            <person name="Neulinger S.C."/>
        </authorList>
    </citation>
    <scope>NUCLEOTIDE SEQUENCE</scope>
    <source>
        <strain evidence="2">LMG 28126</strain>
    </source>
</reference>
<evidence type="ECO:0000256" key="1">
    <source>
        <dbReference type="SAM" id="Phobius"/>
    </source>
</evidence>
<keyword evidence="3" id="KW-1185">Reference proteome</keyword>
<name>A0A934TJY6_9RHOB</name>
<keyword evidence="1" id="KW-0812">Transmembrane</keyword>
<dbReference type="EMBL" id="NHSD01000193">
    <property type="protein sequence ID" value="MBK5926993.1"/>
    <property type="molecule type" value="Genomic_DNA"/>
</dbReference>
<proteinExistence type="predicted"/>
<feature type="transmembrane region" description="Helical" evidence="1">
    <location>
        <begin position="41"/>
        <end position="59"/>
    </location>
</feature>